<evidence type="ECO:0000313" key="2">
    <source>
        <dbReference type="Proteomes" id="UP000176951"/>
    </source>
</evidence>
<protein>
    <recommendedName>
        <fullName evidence="3">Nudix hydrolase domain-containing protein</fullName>
    </recommendedName>
</protein>
<organism evidence="1 2">
    <name type="scientific">Candidatus Terrybacteria bacterium RIFCSPLOWO2_01_FULL_40_23</name>
    <dbReference type="NCBI Taxonomy" id="1802366"/>
    <lineage>
        <taxon>Bacteria</taxon>
        <taxon>Candidatus Terryibacteriota</taxon>
    </lineage>
</organism>
<gene>
    <name evidence="1" type="ORF">A3A97_02410</name>
</gene>
<dbReference type="SUPFAM" id="SSF55811">
    <property type="entry name" value="Nudix"/>
    <property type="match status" value="1"/>
</dbReference>
<dbReference type="Proteomes" id="UP000176951">
    <property type="component" value="Unassembled WGS sequence"/>
</dbReference>
<dbReference type="AlphaFoldDB" id="A0A1G2PSJ3"/>
<evidence type="ECO:0008006" key="3">
    <source>
        <dbReference type="Google" id="ProtNLM"/>
    </source>
</evidence>
<name>A0A1G2PSJ3_9BACT</name>
<comment type="caution">
    <text evidence="1">The sequence shown here is derived from an EMBL/GenBank/DDBJ whole genome shotgun (WGS) entry which is preliminary data.</text>
</comment>
<accession>A0A1G2PSJ3</accession>
<dbReference type="EMBL" id="MHSW01000024">
    <property type="protein sequence ID" value="OHA51285.1"/>
    <property type="molecule type" value="Genomic_DNA"/>
</dbReference>
<dbReference type="Gene3D" id="3.90.79.10">
    <property type="entry name" value="Nucleoside Triphosphate Pyrophosphohydrolase"/>
    <property type="match status" value="1"/>
</dbReference>
<sequence>MSDERLAVLNKVLKERDLRQLNYLGDSSKGETEILDISSIHDYNSKFFTDIVFTVRFPNGSEGAYAIRFNASGSVSDGSVIVPVVADQDKFILVRQYRPACGRWMLEAPRGFSTPDDYFQPNANWILPQKGNICVKDIGALKALRELTEEVGEITITGIKWLGEIAQDSSTHSVFPNFYLVTCLPDAGPQKLDPSESIKVELLSSLEVRTKIRQHAISDSHSLVALFLSFVELGI</sequence>
<dbReference type="InterPro" id="IPR015797">
    <property type="entry name" value="NUDIX_hydrolase-like_dom_sf"/>
</dbReference>
<dbReference type="CDD" id="cd03424">
    <property type="entry name" value="NUDIX_ADPRase_Nudt5_UGPPase_Nudt14"/>
    <property type="match status" value="1"/>
</dbReference>
<evidence type="ECO:0000313" key="1">
    <source>
        <dbReference type="EMBL" id="OHA51285.1"/>
    </source>
</evidence>
<proteinExistence type="predicted"/>
<reference evidence="1 2" key="1">
    <citation type="journal article" date="2016" name="Nat. Commun.">
        <title>Thousands of microbial genomes shed light on interconnected biogeochemical processes in an aquifer system.</title>
        <authorList>
            <person name="Anantharaman K."/>
            <person name="Brown C.T."/>
            <person name="Hug L.A."/>
            <person name="Sharon I."/>
            <person name="Castelle C.J."/>
            <person name="Probst A.J."/>
            <person name="Thomas B.C."/>
            <person name="Singh A."/>
            <person name="Wilkins M.J."/>
            <person name="Karaoz U."/>
            <person name="Brodie E.L."/>
            <person name="Williams K.H."/>
            <person name="Hubbard S.S."/>
            <person name="Banfield J.F."/>
        </authorList>
    </citation>
    <scope>NUCLEOTIDE SEQUENCE [LARGE SCALE GENOMIC DNA]</scope>
</reference>